<dbReference type="CDD" id="cd04677">
    <property type="entry name" value="NUDIX_Hydrolase"/>
    <property type="match status" value="1"/>
</dbReference>
<dbReference type="SUPFAM" id="SSF55811">
    <property type="entry name" value="Nudix"/>
    <property type="match status" value="1"/>
</dbReference>
<evidence type="ECO:0000259" key="3">
    <source>
        <dbReference type="PROSITE" id="PS51462"/>
    </source>
</evidence>
<dbReference type="PATRIC" id="fig|1397.4.peg.903"/>
<dbReference type="InterPro" id="IPR020476">
    <property type="entry name" value="Nudix_hydrolase"/>
</dbReference>
<proteinExistence type="predicted"/>
<dbReference type="Gene3D" id="3.90.79.10">
    <property type="entry name" value="Nucleoside Triphosphate Pyrophosphohydrolase"/>
    <property type="match status" value="1"/>
</dbReference>
<dbReference type="Pfam" id="PF00293">
    <property type="entry name" value="NUDIX"/>
    <property type="match status" value="1"/>
</dbReference>
<dbReference type="PANTHER" id="PTHR43046:SF2">
    <property type="entry name" value="8-OXO-DGTP DIPHOSPHATASE-RELATED"/>
    <property type="match status" value="1"/>
</dbReference>
<dbReference type="AlphaFoldDB" id="A0A0J1IIY2"/>
<dbReference type="GO" id="GO:0016787">
    <property type="term" value="F:hydrolase activity"/>
    <property type="evidence" value="ECO:0007669"/>
    <property type="project" value="UniProtKB-KW"/>
</dbReference>
<feature type="domain" description="Nudix hydrolase" evidence="3">
    <location>
        <begin position="19"/>
        <end position="150"/>
    </location>
</feature>
<dbReference type="OrthoDB" id="9787476at2"/>
<dbReference type="PRINTS" id="PR00502">
    <property type="entry name" value="NUDIXFAMILY"/>
</dbReference>
<dbReference type="RefSeq" id="WP_047942814.1">
    <property type="nucleotide sequence ID" value="NZ_JAMAUJ010000007.1"/>
</dbReference>
<evidence type="ECO:0000256" key="1">
    <source>
        <dbReference type="ARBA" id="ARBA00001946"/>
    </source>
</evidence>
<dbReference type="PANTHER" id="PTHR43046">
    <property type="entry name" value="GDP-MANNOSE MANNOSYL HYDROLASE"/>
    <property type="match status" value="1"/>
</dbReference>
<accession>A0A0J1IIY2</accession>
<evidence type="ECO:0000313" key="4">
    <source>
        <dbReference type="EMBL" id="KLV25897.1"/>
    </source>
</evidence>
<evidence type="ECO:0000313" key="5">
    <source>
        <dbReference type="Proteomes" id="UP000036045"/>
    </source>
</evidence>
<keyword evidence="5" id="KW-1185">Reference proteome</keyword>
<comment type="cofactor">
    <cofactor evidence="1">
        <name>Mg(2+)</name>
        <dbReference type="ChEBI" id="CHEBI:18420"/>
    </cofactor>
</comment>
<keyword evidence="2 4" id="KW-0378">Hydrolase</keyword>
<sequence>MTTSSDYIRYIRGKVGQDLIILNFAGGIVYNERNEILLQKRGDRNEWGFPGGAMELGESLEETTKREILEETGLNVKVEHLIGVYSKYFCEFPNGDKAQTITHFFQCKPIDGELTADGIETLDLKYFPINKIPKLFTKQHEDALEDWVFKRKGVYK</sequence>
<name>A0A0J1IIY2_NIACI</name>
<comment type="caution">
    <text evidence="4">The sequence shown here is derived from an EMBL/GenBank/DDBJ whole genome shotgun (WGS) entry which is preliminary data.</text>
</comment>
<dbReference type="PROSITE" id="PS51462">
    <property type="entry name" value="NUDIX"/>
    <property type="match status" value="1"/>
</dbReference>
<dbReference type="InterPro" id="IPR000086">
    <property type="entry name" value="NUDIX_hydrolase_dom"/>
</dbReference>
<reference evidence="4 5" key="1">
    <citation type="submission" date="2015-05" db="EMBL/GenBank/DDBJ databases">
        <title>Whole genome sequence and identification of bacterial endophytes from Costus igneus.</title>
        <authorList>
            <person name="Lee Y.P."/>
            <person name="Gan H.M."/>
            <person name="Eng W."/>
            <person name="Wheatley M.S."/>
            <person name="Caraballo A."/>
            <person name="Polter S."/>
            <person name="Savka M.A."/>
            <person name="Hudson A.O."/>
        </authorList>
    </citation>
    <scope>NUCLEOTIDE SEQUENCE [LARGE SCALE GENOMIC DNA]</scope>
    <source>
        <strain evidence="4 5">RIT379</strain>
    </source>
</reference>
<evidence type="ECO:0000256" key="2">
    <source>
        <dbReference type="ARBA" id="ARBA00022801"/>
    </source>
</evidence>
<dbReference type="Proteomes" id="UP000036045">
    <property type="component" value="Unassembled WGS sequence"/>
</dbReference>
<gene>
    <name evidence="4" type="ORF">ABW02_13815</name>
</gene>
<protein>
    <submittedName>
        <fullName evidence="4">NTP pyrophosphohydrolase</fullName>
    </submittedName>
</protein>
<organism evidence="4 5">
    <name type="scientific">Niallia circulans</name>
    <name type="common">Bacillus circulans</name>
    <dbReference type="NCBI Taxonomy" id="1397"/>
    <lineage>
        <taxon>Bacteria</taxon>
        <taxon>Bacillati</taxon>
        <taxon>Bacillota</taxon>
        <taxon>Bacilli</taxon>
        <taxon>Bacillales</taxon>
        <taxon>Bacillaceae</taxon>
        <taxon>Niallia</taxon>
    </lineage>
</organism>
<dbReference type="EMBL" id="LDPH01000012">
    <property type="protein sequence ID" value="KLV25897.1"/>
    <property type="molecule type" value="Genomic_DNA"/>
</dbReference>
<dbReference type="InterPro" id="IPR015797">
    <property type="entry name" value="NUDIX_hydrolase-like_dom_sf"/>
</dbReference>